<proteinExistence type="predicted"/>
<keyword evidence="2" id="KW-1185">Reference proteome</keyword>
<dbReference type="KEGG" id="mhe:MHC_04845"/>
<organism evidence="1 2">
    <name type="scientific">Mycoplasma haemocanis (strain Illinois)</name>
    <dbReference type="NCBI Taxonomy" id="1111676"/>
    <lineage>
        <taxon>Bacteria</taxon>
        <taxon>Bacillati</taxon>
        <taxon>Mycoplasmatota</taxon>
        <taxon>Mollicutes</taxon>
        <taxon>Mycoplasmataceae</taxon>
        <taxon>Mycoplasma</taxon>
    </lineage>
</organism>
<dbReference type="EMBL" id="CP003199">
    <property type="protein sequence ID" value="AEW45825.1"/>
    <property type="molecule type" value="Genomic_DNA"/>
</dbReference>
<evidence type="ECO:0000313" key="1">
    <source>
        <dbReference type="EMBL" id="AEW45825.1"/>
    </source>
</evidence>
<dbReference type="Proteomes" id="UP000009135">
    <property type="component" value="Chromosome"/>
</dbReference>
<dbReference type="AlphaFoldDB" id="H6N853"/>
<protein>
    <submittedName>
        <fullName evidence="1">Uncharacterized protein</fullName>
    </submittedName>
</protein>
<dbReference type="OrthoDB" id="9828782at2"/>
<sequence length="202" mass="22987">MYVSKLLLTMAVGGTLATGTYLTKDYWLSSSKEEKNTVINKSISQSLVENKYTLLDTNSQDKWADVLEKYKKAYPNGITEVSKLQSYCRDLLNKQNFEKSDYKEARRWCVSPQSVNDRLSLFGKKSLSTEASKNTDDSLWKEKISSHKTTSSNKLNREFNGDDVTNLKAIKEDCKALNGKTNDLEGFEEDLYKSILWCSVNA</sequence>
<reference evidence="1 2" key="1">
    <citation type="journal article" date="2012" name="J. Bacteriol.">
        <title>Complete genome sequence of Mycoplasma haemocanis strain Illinois.</title>
        <authorList>
            <person name="do Nascimento N.C."/>
            <person name="Guimaraes A.M."/>
            <person name="Santos A.P."/>
            <person name="Sanmiguel P.J."/>
            <person name="Messick J.B."/>
        </authorList>
    </citation>
    <scope>NUCLEOTIDE SEQUENCE [LARGE SCALE GENOMIC DNA]</scope>
    <source>
        <strain evidence="1 2">Illinois</strain>
    </source>
</reference>
<evidence type="ECO:0000313" key="2">
    <source>
        <dbReference type="Proteomes" id="UP000009135"/>
    </source>
</evidence>
<dbReference type="STRING" id="1111676.MHC_04845"/>
<accession>H6N853</accession>
<name>H6N853_MYCHN</name>
<dbReference type="HOGENOM" id="CLU_098620_3_0_14"/>
<gene>
    <name evidence="1" type="ordered locus">MHC_04845</name>
</gene>